<dbReference type="AlphaFoldDB" id="A0A2P4P161"/>
<evidence type="ECO:0000313" key="2">
    <source>
        <dbReference type="EMBL" id="POG59104.1"/>
    </source>
</evidence>
<evidence type="ECO:0000313" key="3">
    <source>
        <dbReference type="Proteomes" id="UP000018888"/>
    </source>
</evidence>
<proteinExistence type="predicted"/>
<reference evidence="2 3" key="1">
    <citation type="journal article" date="2013" name="Proc. Natl. Acad. Sci. U.S.A.">
        <title>Genome of an arbuscular mycorrhizal fungus provides insight into the oldest plant symbiosis.</title>
        <authorList>
            <person name="Tisserant E."/>
            <person name="Malbreil M."/>
            <person name="Kuo A."/>
            <person name="Kohler A."/>
            <person name="Symeonidi A."/>
            <person name="Balestrini R."/>
            <person name="Charron P."/>
            <person name="Duensing N."/>
            <person name="Frei Dit Frey N."/>
            <person name="Gianinazzi-Pearson V."/>
            <person name="Gilbert L.B."/>
            <person name="Handa Y."/>
            <person name="Herr J.R."/>
            <person name="Hijri M."/>
            <person name="Koul R."/>
            <person name="Kawaguchi M."/>
            <person name="Krajinski F."/>
            <person name="Lammers P.J."/>
            <person name="Masclaux F.G."/>
            <person name="Murat C."/>
            <person name="Morin E."/>
            <person name="Ndikumana S."/>
            <person name="Pagni M."/>
            <person name="Petitpierre D."/>
            <person name="Requena N."/>
            <person name="Rosikiewicz P."/>
            <person name="Riley R."/>
            <person name="Saito K."/>
            <person name="San Clemente H."/>
            <person name="Shapiro H."/>
            <person name="van Tuinen D."/>
            <person name="Becard G."/>
            <person name="Bonfante P."/>
            <person name="Paszkowski U."/>
            <person name="Shachar-Hill Y.Y."/>
            <person name="Tuskan G.A."/>
            <person name="Young P.W."/>
            <person name="Sanders I.R."/>
            <person name="Henrissat B."/>
            <person name="Rensing S.A."/>
            <person name="Grigoriev I.V."/>
            <person name="Corradi N."/>
            <person name="Roux C."/>
            <person name="Martin F."/>
        </authorList>
    </citation>
    <scope>NUCLEOTIDE SEQUENCE [LARGE SCALE GENOMIC DNA]</scope>
    <source>
        <strain evidence="2 3">DAOM 197198</strain>
    </source>
</reference>
<name>A0A2P4P161_RHIID</name>
<accession>A0A2P4P161</accession>
<protein>
    <recommendedName>
        <fullName evidence="4">WLM domain-containing protein</fullName>
    </recommendedName>
</protein>
<gene>
    <name evidence="2" type="ORF">GLOIN_2v1488092</name>
</gene>
<comment type="caution">
    <text evidence="2">The sequence shown here is derived from an EMBL/GenBank/DDBJ whole genome shotgun (WGS) entry which is preliminary data.</text>
</comment>
<feature type="region of interest" description="Disordered" evidence="1">
    <location>
        <begin position="1"/>
        <end position="24"/>
    </location>
</feature>
<dbReference type="Proteomes" id="UP000018888">
    <property type="component" value="Unassembled WGS sequence"/>
</dbReference>
<dbReference type="VEuPathDB" id="FungiDB:RhiirFUN_011373"/>
<reference evidence="2 3" key="2">
    <citation type="journal article" date="2018" name="New Phytol.">
        <title>High intraspecific genome diversity in the model arbuscular mycorrhizal symbiont Rhizophagus irregularis.</title>
        <authorList>
            <person name="Chen E.C.H."/>
            <person name="Morin E."/>
            <person name="Beaudet D."/>
            <person name="Noel J."/>
            <person name="Yildirir G."/>
            <person name="Ndikumana S."/>
            <person name="Charron P."/>
            <person name="St-Onge C."/>
            <person name="Giorgi J."/>
            <person name="Kruger M."/>
            <person name="Marton T."/>
            <person name="Ropars J."/>
            <person name="Grigoriev I.V."/>
            <person name="Hainaut M."/>
            <person name="Henrissat B."/>
            <person name="Roux C."/>
            <person name="Martin F."/>
            <person name="Corradi N."/>
        </authorList>
    </citation>
    <scope>NUCLEOTIDE SEQUENCE [LARGE SCALE GENOMIC DNA]</scope>
    <source>
        <strain evidence="2 3">DAOM 197198</strain>
    </source>
</reference>
<evidence type="ECO:0000256" key="1">
    <source>
        <dbReference type="SAM" id="MobiDB-lite"/>
    </source>
</evidence>
<evidence type="ECO:0008006" key="4">
    <source>
        <dbReference type="Google" id="ProtNLM"/>
    </source>
</evidence>
<dbReference type="EMBL" id="AUPC02000474">
    <property type="protein sequence ID" value="POG59104.1"/>
    <property type="molecule type" value="Genomic_DNA"/>
</dbReference>
<sequence>MLRNGPNPEGRNNVSEAPSKGSDFLRNEEEGLGVAFRRNSPFHENNGVKIMEEQSEKNYTGNHVTLGDFWSLKFLVDNSFLLGYAYKRKRLAKFTSMQSPGHHIETAVGNSRRMRSTRIVTPPASSKNEFSDLSRDWFFIHVDKNETLKEAHKRYTNESIAISQKSHGLIDMRKIGLVISKRLSQEEEHWISKASIGSIIWAEPYEALVCMLLLWIIFSYRQEYVIKNARYVKSDIDNQWYRVHLTHSNPKEAANTLALLNHRIKILLIDLQGKYSKAPEFSSRGETRKKVIQRIVERYDWRNLVENSPLNPDRDTSYTLDKGAEIALCLRHASPPSKVEEIHNLNTLTFVALHELAHLGIEETGHPLVFMRTFQFLLELAEEAGIYKSPDYYNHPKEYCGIVITYNPRWDENVVPI</sequence>
<organism evidence="2 3">
    <name type="scientific">Rhizophagus irregularis (strain DAOM 181602 / DAOM 197198 / MUCL 43194)</name>
    <name type="common">Arbuscular mycorrhizal fungus</name>
    <name type="synonym">Glomus intraradices</name>
    <dbReference type="NCBI Taxonomy" id="747089"/>
    <lineage>
        <taxon>Eukaryota</taxon>
        <taxon>Fungi</taxon>
        <taxon>Fungi incertae sedis</taxon>
        <taxon>Mucoromycota</taxon>
        <taxon>Glomeromycotina</taxon>
        <taxon>Glomeromycetes</taxon>
        <taxon>Glomerales</taxon>
        <taxon>Glomeraceae</taxon>
        <taxon>Rhizophagus</taxon>
    </lineage>
</organism>
<keyword evidence="3" id="KW-1185">Reference proteome</keyword>